<evidence type="ECO:0000256" key="1">
    <source>
        <dbReference type="ARBA" id="ARBA00004418"/>
    </source>
</evidence>
<dbReference type="Proteomes" id="UP001160519">
    <property type="component" value="Unassembled WGS sequence"/>
</dbReference>
<comment type="subcellular location">
    <subcellularLocation>
        <location evidence="1">Periplasm</location>
    </subcellularLocation>
</comment>
<evidence type="ECO:0000256" key="2">
    <source>
        <dbReference type="ARBA" id="ARBA00010742"/>
    </source>
</evidence>
<evidence type="ECO:0000313" key="6">
    <source>
        <dbReference type="Proteomes" id="UP001160519"/>
    </source>
</evidence>
<dbReference type="PANTHER" id="PTHR30024">
    <property type="entry name" value="ALIPHATIC SULFONATES-BINDING PROTEIN-RELATED"/>
    <property type="match status" value="1"/>
</dbReference>
<keyword evidence="6" id="KW-1185">Reference proteome</keyword>
<protein>
    <submittedName>
        <fullName evidence="5">Phosphate/phosphite/phosphonate ABC transporter substrate-binding protein</fullName>
    </submittedName>
</protein>
<dbReference type="AlphaFoldDB" id="A0AA43TIS8"/>
<reference evidence="5" key="1">
    <citation type="submission" date="2023-01" db="EMBL/GenBank/DDBJ databases">
        <title>Biogeochemical cycle of methane in antarctic sediments.</title>
        <authorList>
            <person name="Roldan D.M."/>
            <person name="Menes R.J."/>
        </authorList>
    </citation>
    <scope>NUCLEOTIDE SEQUENCE [LARGE SCALE GENOMIC DNA]</scope>
    <source>
        <strain evidence="5">K-2018 MAG008</strain>
    </source>
</reference>
<evidence type="ECO:0000313" key="5">
    <source>
        <dbReference type="EMBL" id="MDI1231819.1"/>
    </source>
</evidence>
<dbReference type="PANTHER" id="PTHR30024:SF47">
    <property type="entry name" value="TAURINE-BINDING PERIPLASMIC PROTEIN"/>
    <property type="match status" value="1"/>
</dbReference>
<dbReference type="Pfam" id="PF12974">
    <property type="entry name" value="Phosphonate-bd"/>
    <property type="match status" value="1"/>
</dbReference>
<dbReference type="SUPFAM" id="SSF53850">
    <property type="entry name" value="Periplasmic binding protein-like II"/>
    <property type="match status" value="1"/>
</dbReference>
<organism evidence="5 6">
    <name type="scientific">Candidatus Methylobacter titanis</name>
    <dbReference type="NCBI Taxonomy" id="3053457"/>
    <lineage>
        <taxon>Bacteria</taxon>
        <taxon>Pseudomonadati</taxon>
        <taxon>Pseudomonadota</taxon>
        <taxon>Gammaproteobacteria</taxon>
        <taxon>Methylococcales</taxon>
        <taxon>Methylococcaceae</taxon>
        <taxon>Methylobacter</taxon>
    </lineage>
</organism>
<feature type="chain" id="PRO_5041387523" evidence="4">
    <location>
        <begin position="26"/>
        <end position="318"/>
    </location>
</feature>
<dbReference type="EMBL" id="JAQSDF010000044">
    <property type="protein sequence ID" value="MDI1231819.1"/>
    <property type="molecule type" value="Genomic_DNA"/>
</dbReference>
<gene>
    <name evidence="5" type="ORF">PSU93_11780</name>
</gene>
<accession>A0AA43TIS8</accession>
<comment type="caution">
    <text evidence="5">The sequence shown here is derived from an EMBL/GenBank/DDBJ whole genome shotgun (WGS) entry which is preliminary data.</text>
</comment>
<sequence>MTTSLQNLFVCLLLLSALTLTSAYGAEPVRIGVLAFRPKPQTLAQWQPLAAILKQAMPERDFVVQALSFPELNEAVARRQVDFVLTNPGHYVLLTRRGGVSAPLATLVVNEHGRPVTEFGGVMFSRAEQVSINTLADIKGKTIAVTSLDSLGGYQMQAYELLQAGIKLPQHAKLLLLGMPHDNAVDAVLIGRAEVGFVRSGVLEDLVREGRLDMAQIKILNRQHLPDFPVQVSTRLYPEWPFAALPQTDEKLARHVAAALFMLEKDTAAMRAMRIFGFAVPADYIPMADLLKELRLPPFDTAQTFGLADLWDKYSAWI</sequence>
<evidence type="ECO:0000256" key="4">
    <source>
        <dbReference type="SAM" id="SignalP"/>
    </source>
</evidence>
<evidence type="ECO:0000256" key="3">
    <source>
        <dbReference type="ARBA" id="ARBA00022729"/>
    </source>
</evidence>
<dbReference type="Gene3D" id="3.40.190.10">
    <property type="entry name" value="Periplasmic binding protein-like II"/>
    <property type="match status" value="2"/>
</dbReference>
<dbReference type="GO" id="GO:0042597">
    <property type="term" value="C:periplasmic space"/>
    <property type="evidence" value="ECO:0007669"/>
    <property type="project" value="UniProtKB-SubCell"/>
</dbReference>
<name>A0AA43TIS8_9GAMM</name>
<feature type="signal peptide" evidence="4">
    <location>
        <begin position="1"/>
        <end position="25"/>
    </location>
</feature>
<keyword evidence="3 4" id="KW-0732">Signal</keyword>
<proteinExistence type="inferred from homology"/>
<comment type="similarity">
    <text evidence="2">Belongs to the bacterial solute-binding protein SsuA/TauA family.</text>
</comment>